<dbReference type="InterPro" id="IPR005135">
    <property type="entry name" value="Endo/exonuclease/phosphatase"/>
</dbReference>
<reference evidence="2" key="1">
    <citation type="submission" date="2023-08" db="EMBL/GenBank/DDBJ databases">
        <authorList>
            <person name="Alioto T."/>
            <person name="Alioto T."/>
            <person name="Gomez Garrido J."/>
        </authorList>
    </citation>
    <scope>NUCLEOTIDE SEQUENCE</scope>
</reference>
<proteinExistence type="predicted"/>
<evidence type="ECO:0000259" key="1">
    <source>
        <dbReference type="Pfam" id="PF03372"/>
    </source>
</evidence>
<dbReference type="Gene3D" id="3.60.10.10">
    <property type="entry name" value="Endonuclease/exonuclease/phosphatase"/>
    <property type="match status" value="1"/>
</dbReference>
<evidence type="ECO:0000313" key="3">
    <source>
        <dbReference type="Proteomes" id="UP001178508"/>
    </source>
</evidence>
<keyword evidence="3" id="KW-1185">Reference proteome</keyword>
<gene>
    <name evidence="2" type="ORF">XNOV1_A018855</name>
</gene>
<dbReference type="SUPFAM" id="SSF56219">
    <property type="entry name" value="DNase I-like"/>
    <property type="match status" value="1"/>
</dbReference>
<dbReference type="PANTHER" id="PTHR46670:SF3">
    <property type="entry name" value="ENDONUCLEASE_EXONUCLEASE_PHOSPHATASE DOMAIN-CONTAINING PROTEIN"/>
    <property type="match status" value="1"/>
</dbReference>
<evidence type="ECO:0000313" key="2">
    <source>
        <dbReference type="EMBL" id="CAJ1081794.1"/>
    </source>
</evidence>
<dbReference type="Proteomes" id="UP001178508">
    <property type="component" value="Chromosome 20"/>
</dbReference>
<feature type="domain" description="Endonuclease/exonuclease/phosphatase" evidence="1">
    <location>
        <begin position="30"/>
        <end position="231"/>
    </location>
</feature>
<dbReference type="PANTHER" id="PTHR46670">
    <property type="entry name" value="ENDO/EXONUCLEASE/PHOSPHATASE DOMAIN-CONTAINING PROTEIN"/>
    <property type="match status" value="1"/>
</dbReference>
<dbReference type="AlphaFoldDB" id="A0AAV1H8N5"/>
<organism evidence="2 3">
    <name type="scientific">Xyrichtys novacula</name>
    <name type="common">Pearly razorfish</name>
    <name type="synonym">Hemipteronotus novacula</name>
    <dbReference type="NCBI Taxonomy" id="13765"/>
    <lineage>
        <taxon>Eukaryota</taxon>
        <taxon>Metazoa</taxon>
        <taxon>Chordata</taxon>
        <taxon>Craniata</taxon>
        <taxon>Vertebrata</taxon>
        <taxon>Euteleostomi</taxon>
        <taxon>Actinopterygii</taxon>
        <taxon>Neopterygii</taxon>
        <taxon>Teleostei</taxon>
        <taxon>Neoteleostei</taxon>
        <taxon>Acanthomorphata</taxon>
        <taxon>Eupercaria</taxon>
        <taxon>Labriformes</taxon>
        <taxon>Labridae</taxon>
        <taxon>Xyrichtys</taxon>
    </lineage>
</organism>
<protein>
    <submittedName>
        <fullName evidence="2">Uncharacterized protein LOC122128826</fullName>
    </submittedName>
</protein>
<sequence length="353" mass="39138">MDRKPGVDYSVLRPLNGPDSASHSTLELLNVQSLTNKARLINDHITDKEIDILCLTETWQQPEVYSALNEACPPGYSYLSKARTTGRGGGLAVFHCSAIQTSLLSAPPFNTFEHLVFNCKHITLHNTTSATIALIYLPPKPHPSFLSEIHDFLISLCTSHSNILVLGDFNIHMDSLSCKLAAELKQVLDCLNLHQSVVGPTHTKGHTLDLVITDSIHISDLHVQDIGISDHYAVTFRTPLPSPLTKPQRLISFRNFKNIDSTSLSQHLQLLSPPPNTSLTDLMDYYNHNLRSILDFHAPLKTRTVTFTRSAPWFTEELRLLKKDWPSPGAGLCHIWADGAQVGLPGTSSEICQ</sequence>
<dbReference type="Pfam" id="PF03372">
    <property type="entry name" value="Exo_endo_phos"/>
    <property type="match status" value="1"/>
</dbReference>
<accession>A0AAV1H8N5</accession>
<dbReference type="GO" id="GO:0003824">
    <property type="term" value="F:catalytic activity"/>
    <property type="evidence" value="ECO:0007669"/>
    <property type="project" value="InterPro"/>
</dbReference>
<dbReference type="EMBL" id="OY660883">
    <property type="protein sequence ID" value="CAJ1081794.1"/>
    <property type="molecule type" value="Genomic_DNA"/>
</dbReference>
<dbReference type="InterPro" id="IPR036691">
    <property type="entry name" value="Endo/exonu/phosph_ase_sf"/>
</dbReference>
<name>A0AAV1H8N5_XYRNO</name>